<feature type="transmembrane region" description="Helical" evidence="1">
    <location>
        <begin position="73"/>
        <end position="90"/>
    </location>
</feature>
<keyword evidence="3" id="KW-1185">Reference proteome</keyword>
<dbReference type="InterPro" id="IPR022134">
    <property type="entry name" value="DUF3667"/>
</dbReference>
<dbReference type="RefSeq" id="WP_254093224.1">
    <property type="nucleotide sequence ID" value="NZ_JAHESC010000052.1"/>
</dbReference>
<dbReference type="EMBL" id="JAHESC010000052">
    <property type="protein sequence ID" value="MBT1690004.1"/>
    <property type="molecule type" value="Genomic_DNA"/>
</dbReference>
<comment type="caution">
    <text evidence="2">The sequence shown here is derived from an EMBL/GenBank/DDBJ whole genome shotgun (WGS) entry which is preliminary data.</text>
</comment>
<keyword evidence="1" id="KW-0472">Membrane</keyword>
<reference evidence="2 3" key="1">
    <citation type="submission" date="2021-05" db="EMBL/GenBank/DDBJ databases">
        <title>A Polyphasic approach of four new species of the genus Ohtaekwangia: Ohtaekwangia histidinii sp. nov., Ohtaekwangia cretensis sp. nov., Ohtaekwangia indiensis sp. nov., Ohtaekwangia reichenbachii sp. nov. from diverse environment.</title>
        <authorList>
            <person name="Octaviana S."/>
        </authorList>
    </citation>
    <scope>NUCLEOTIDE SEQUENCE [LARGE SCALE GENOMIC DNA]</scope>
    <source>
        <strain evidence="2 3">PWU37</strain>
    </source>
</reference>
<feature type="transmembrane region" description="Helical" evidence="1">
    <location>
        <begin position="216"/>
        <end position="240"/>
    </location>
</feature>
<evidence type="ECO:0000256" key="1">
    <source>
        <dbReference type="SAM" id="Phobius"/>
    </source>
</evidence>
<evidence type="ECO:0000313" key="3">
    <source>
        <dbReference type="Proteomes" id="UP001319180"/>
    </source>
</evidence>
<name>A0AAP2GG01_9BACT</name>
<organism evidence="2 3">
    <name type="scientific">Dawidia soli</name>
    <dbReference type="NCBI Taxonomy" id="2782352"/>
    <lineage>
        <taxon>Bacteria</taxon>
        <taxon>Pseudomonadati</taxon>
        <taxon>Bacteroidota</taxon>
        <taxon>Cytophagia</taxon>
        <taxon>Cytophagales</taxon>
        <taxon>Chryseotaleaceae</taxon>
        <taxon>Dawidia</taxon>
    </lineage>
</organism>
<dbReference type="Pfam" id="PF12412">
    <property type="entry name" value="DUF3667"/>
    <property type="match status" value="1"/>
</dbReference>
<feature type="transmembrane region" description="Helical" evidence="1">
    <location>
        <begin position="127"/>
        <end position="144"/>
    </location>
</feature>
<feature type="transmembrane region" description="Helical" evidence="1">
    <location>
        <begin position="185"/>
        <end position="204"/>
    </location>
</feature>
<dbReference type="AlphaFoldDB" id="A0AAP2GG01"/>
<protein>
    <submittedName>
        <fullName evidence="2">DUF3667 domain-containing protein</fullName>
    </submittedName>
</protein>
<dbReference type="Proteomes" id="UP001319180">
    <property type="component" value="Unassembled WGS sequence"/>
</dbReference>
<keyword evidence="1" id="KW-0812">Transmembrane</keyword>
<gene>
    <name evidence="2" type="ORF">KK078_25800</name>
</gene>
<evidence type="ECO:0000313" key="2">
    <source>
        <dbReference type="EMBL" id="MBT1690004.1"/>
    </source>
</evidence>
<feature type="transmembrane region" description="Helical" evidence="1">
    <location>
        <begin position="156"/>
        <end position="179"/>
    </location>
</feature>
<keyword evidence="1" id="KW-1133">Transmembrane helix</keyword>
<accession>A0AAP2GG01</accession>
<sequence length="246" mass="28137">MTCKNCHAPAPGAYCAACGQQTHIHRVTMGHLAHEVSHALTHADKGFLLLIKELITRPGIVAREYLNGKRKKYFNPFTFLVITSALYAYISYKTGYSNAMVASDAPSSNRSPYYQEVIEIVVQNGKLLMLILIVPLFATLSWLFSIRSRFNLAENFVLQAFVVGQINIVRVLLFIPAFLLAPTTIHWNVYVYEACFALYLTVTYRQFFRNKWIFAFLKAIAVYFLFIVLYWVVIIVFVALRHAVNH</sequence>
<proteinExistence type="predicted"/>